<dbReference type="InterPro" id="IPR036890">
    <property type="entry name" value="HATPase_C_sf"/>
</dbReference>
<evidence type="ECO:0000256" key="7">
    <source>
        <dbReference type="ARBA" id="ARBA00022777"/>
    </source>
</evidence>
<keyword evidence="9" id="KW-0902">Two-component regulatory system</keyword>
<gene>
    <name evidence="13" type="ORF">IAC74_05815</name>
</gene>
<evidence type="ECO:0000313" key="14">
    <source>
        <dbReference type="Proteomes" id="UP000886743"/>
    </source>
</evidence>
<dbReference type="GO" id="GO:0005886">
    <property type="term" value="C:plasma membrane"/>
    <property type="evidence" value="ECO:0007669"/>
    <property type="project" value="UniProtKB-SubCell"/>
</dbReference>
<dbReference type="Gene3D" id="3.30.565.10">
    <property type="entry name" value="Histidine kinase-like ATPase, C-terminal domain"/>
    <property type="match status" value="1"/>
</dbReference>
<dbReference type="SUPFAM" id="SSF55874">
    <property type="entry name" value="ATPase domain of HSP90 chaperone/DNA topoisomerase II/histidine kinase"/>
    <property type="match status" value="1"/>
</dbReference>
<evidence type="ECO:0000256" key="6">
    <source>
        <dbReference type="ARBA" id="ARBA00022692"/>
    </source>
</evidence>
<sequence length="329" mass="37833">MRIFGRYIWQYRYGIALFLVFAGIFAGVFFLYNLEIEAVLYAVLCCLLFLVVFVAVHFIFYYKRHRLLCEIRDNITLLAETLPPPRSLFEVDYQEMVENLLGCYKAALTGEQSRRSESIDYYTTWAHQIKTPIAAMRMILQGEDTDESRELLGELFRIEQYVAMVLCYFRLDSTSSDFIFKKYPLDAIIRQAIHNYAPQFVRKRIRLEYAGTQETVLTDEKWLLFILEQLLSNAVKYTQKGLVRITVSPEKLVTISDTGIGIAPEDLPRIFEKGFTGYNGRADKKSTGLGLYLCKQAADKLSIPVRICSEAGSGTTVFLDLRSAELEIE</sequence>
<evidence type="ECO:0000313" key="13">
    <source>
        <dbReference type="EMBL" id="HIV03074.1"/>
    </source>
</evidence>
<dbReference type="InterPro" id="IPR004358">
    <property type="entry name" value="Sig_transdc_His_kin-like_C"/>
</dbReference>
<evidence type="ECO:0000256" key="11">
    <source>
        <dbReference type="SAM" id="Phobius"/>
    </source>
</evidence>
<dbReference type="EMBL" id="DVOF01000168">
    <property type="protein sequence ID" value="HIV03074.1"/>
    <property type="molecule type" value="Genomic_DNA"/>
</dbReference>
<evidence type="ECO:0000259" key="12">
    <source>
        <dbReference type="PROSITE" id="PS50109"/>
    </source>
</evidence>
<accession>A0A9D1NH66</accession>
<name>A0A9D1NH66_9FIRM</name>
<comment type="caution">
    <text evidence="13">The sequence shown here is derived from an EMBL/GenBank/DDBJ whole genome shotgun (WGS) entry which is preliminary data.</text>
</comment>
<dbReference type="GO" id="GO:0000155">
    <property type="term" value="F:phosphorelay sensor kinase activity"/>
    <property type="evidence" value="ECO:0007669"/>
    <property type="project" value="TreeGrafter"/>
</dbReference>
<dbReference type="PRINTS" id="PR00344">
    <property type="entry name" value="BCTRLSENSOR"/>
</dbReference>
<feature type="transmembrane region" description="Helical" evidence="11">
    <location>
        <begin position="12"/>
        <end position="32"/>
    </location>
</feature>
<keyword evidence="10 11" id="KW-0472">Membrane</keyword>
<dbReference type="EC" id="2.7.13.3" evidence="3"/>
<keyword evidence="8 11" id="KW-1133">Transmembrane helix</keyword>
<keyword evidence="4" id="KW-1003">Cell membrane</keyword>
<proteinExistence type="predicted"/>
<feature type="transmembrane region" description="Helical" evidence="11">
    <location>
        <begin position="38"/>
        <end position="62"/>
    </location>
</feature>
<dbReference type="GO" id="GO:0016036">
    <property type="term" value="P:cellular response to phosphate starvation"/>
    <property type="evidence" value="ECO:0007669"/>
    <property type="project" value="TreeGrafter"/>
</dbReference>
<evidence type="ECO:0000256" key="2">
    <source>
        <dbReference type="ARBA" id="ARBA00004651"/>
    </source>
</evidence>
<dbReference type="GO" id="GO:0004721">
    <property type="term" value="F:phosphoprotein phosphatase activity"/>
    <property type="evidence" value="ECO:0007669"/>
    <property type="project" value="TreeGrafter"/>
</dbReference>
<dbReference type="InterPro" id="IPR005467">
    <property type="entry name" value="His_kinase_dom"/>
</dbReference>
<keyword evidence="6 11" id="KW-0812">Transmembrane</keyword>
<dbReference type="InterPro" id="IPR050351">
    <property type="entry name" value="BphY/WalK/GraS-like"/>
</dbReference>
<evidence type="ECO:0000256" key="5">
    <source>
        <dbReference type="ARBA" id="ARBA00022679"/>
    </source>
</evidence>
<evidence type="ECO:0000256" key="3">
    <source>
        <dbReference type="ARBA" id="ARBA00012438"/>
    </source>
</evidence>
<organism evidence="13 14">
    <name type="scientific">Candidatus Aphodoplasma excrementigallinarum</name>
    <dbReference type="NCBI Taxonomy" id="2840673"/>
    <lineage>
        <taxon>Bacteria</taxon>
        <taxon>Bacillati</taxon>
        <taxon>Bacillota</taxon>
        <taxon>Clostridia</taxon>
        <taxon>Eubacteriales</taxon>
        <taxon>Candidatus Aphodoplasma</taxon>
    </lineage>
</organism>
<reference evidence="13" key="2">
    <citation type="journal article" date="2021" name="PeerJ">
        <title>Extensive microbial diversity within the chicken gut microbiome revealed by metagenomics and culture.</title>
        <authorList>
            <person name="Gilroy R."/>
            <person name="Ravi A."/>
            <person name="Getino M."/>
            <person name="Pursley I."/>
            <person name="Horton D.L."/>
            <person name="Alikhan N.F."/>
            <person name="Baker D."/>
            <person name="Gharbi K."/>
            <person name="Hall N."/>
            <person name="Watson M."/>
            <person name="Adriaenssens E.M."/>
            <person name="Foster-Nyarko E."/>
            <person name="Jarju S."/>
            <person name="Secka A."/>
            <person name="Antonio M."/>
            <person name="Oren A."/>
            <person name="Chaudhuri R.R."/>
            <person name="La Ragione R."/>
            <person name="Hildebrand F."/>
            <person name="Pallen M.J."/>
        </authorList>
    </citation>
    <scope>NUCLEOTIDE SEQUENCE</scope>
    <source>
        <strain evidence="13">4920</strain>
    </source>
</reference>
<dbReference type="InterPro" id="IPR003594">
    <property type="entry name" value="HATPase_dom"/>
</dbReference>
<feature type="domain" description="Histidine kinase" evidence="12">
    <location>
        <begin position="124"/>
        <end position="325"/>
    </location>
</feature>
<keyword evidence="7 13" id="KW-0418">Kinase</keyword>
<reference evidence="13" key="1">
    <citation type="submission" date="2020-10" db="EMBL/GenBank/DDBJ databases">
        <authorList>
            <person name="Gilroy R."/>
        </authorList>
    </citation>
    <scope>NUCLEOTIDE SEQUENCE</scope>
    <source>
        <strain evidence="13">4920</strain>
    </source>
</reference>
<evidence type="ECO:0000256" key="4">
    <source>
        <dbReference type="ARBA" id="ARBA00022475"/>
    </source>
</evidence>
<dbReference type="PANTHER" id="PTHR45453">
    <property type="entry name" value="PHOSPHATE REGULON SENSOR PROTEIN PHOR"/>
    <property type="match status" value="1"/>
</dbReference>
<protein>
    <recommendedName>
        <fullName evidence="3">histidine kinase</fullName>
        <ecNumber evidence="3">2.7.13.3</ecNumber>
    </recommendedName>
</protein>
<dbReference type="PANTHER" id="PTHR45453:SF2">
    <property type="entry name" value="HISTIDINE KINASE"/>
    <property type="match status" value="1"/>
</dbReference>
<comment type="subcellular location">
    <subcellularLocation>
        <location evidence="2">Cell membrane</location>
        <topology evidence="2">Multi-pass membrane protein</topology>
    </subcellularLocation>
</comment>
<evidence type="ECO:0000256" key="10">
    <source>
        <dbReference type="ARBA" id="ARBA00023136"/>
    </source>
</evidence>
<keyword evidence="5" id="KW-0808">Transferase</keyword>
<dbReference type="Pfam" id="PF02518">
    <property type="entry name" value="HATPase_c"/>
    <property type="match status" value="1"/>
</dbReference>
<dbReference type="SMART" id="SM00387">
    <property type="entry name" value="HATPase_c"/>
    <property type="match status" value="1"/>
</dbReference>
<comment type="catalytic activity">
    <reaction evidence="1">
        <text>ATP + protein L-histidine = ADP + protein N-phospho-L-histidine.</text>
        <dbReference type="EC" id="2.7.13.3"/>
    </reaction>
</comment>
<dbReference type="AlphaFoldDB" id="A0A9D1NH66"/>
<evidence type="ECO:0000256" key="1">
    <source>
        <dbReference type="ARBA" id="ARBA00000085"/>
    </source>
</evidence>
<dbReference type="PROSITE" id="PS50109">
    <property type="entry name" value="HIS_KIN"/>
    <property type="match status" value="1"/>
</dbReference>
<evidence type="ECO:0000256" key="9">
    <source>
        <dbReference type="ARBA" id="ARBA00023012"/>
    </source>
</evidence>
<dbReference type="Proteomes" id="UP000886743">
    <property type="component" value="Unassembled WGS sequence"/>
</dbReference>
<evidence type="ECO:0000256" key="8">
    <source>
        <dbReference type="ARBA" id="ARBA00022989"/>
    </source>
</evidence>